<keyword evidence="3" id="KW-1185">Reference proteome</keyword>
<proteinExistence type="predicted"/>
<comment type="caution">
    <text evidence="2">The sequence shown here is derived from an EMBL/GenBank/DDBJ whole genome shotgun (WGS) entry which is preliminary data.</text>
</comment>
<protein>
    <submittedName>
        <fullName evidence="2">Uncharacterized protein</fullName>
    </submittedName>
</protein>
<comment type="subcellular location">
    <subcellularLocation>
        <location evidence="1">Cytoplasm</location>
        <location evidence="1">Cytoskeleton</location>
        <location evidence="1">Cilium axoneme</location>
    </subcellularLocation>
</comment>
<sequence length="234" mass="26554">MEILKRVPFLDRKWVVPQVSKRFAEITSIPSAVWDEVDITLDRSRYQHTKPLDLPAAFKDVTSWLAKRSLALADPAASASRAGHSRHRLKVADDRCEFLSHSPFANLAHNWPCLHTFVLELYPQVVCPNSYDEAGGEWQIRTGDDDEDMGELPAAMSRLVSLERLVLRFCGISGLALPSLAKLPRLHTLELQELHRLTWPDMEEDRARLDTKGIGELTSLRCLNFRNEVVSDQS</sequence>
<evidence type="ECO:0000313" key="3">
    <source>
        <dbReference type="Proteomes" id="UP001489004"/>
    </source>
</evidence>
<evidence type="ECO:0000256" key="1">
    <source>
        <dbReference type="ARBA" id="ARBA00004430"/>
    </source>
</evidence>
<gene>
    <name evidence="2" type="ORF">WJX72_008433</name>
</gene>
<dbReference type="SUPFAM" id="SSF52047">
    <property type="entry name" value="RNI-like"/>
    <property type="match status" value="1"/>
</dbReference>
<dbReference type="GO" id="GO:0005930">
    <property type="term" value="C:axoneme"/>
    <property type="evidence" value="ECO:0007669"/>
    <property type="project" value="UniProtKB-SubCell"/>
</dbReference>
<accession>A0AAW1Q5S7</accession>
<dbReference type="AlphaFoldDB" id="A0AAW1Q5S7"/>
<reference evidence="2 3" key="1">
    <citation type="journal article" date="2024" name="Nat. Commun.">
        <title>Phylogenomics reveals the evolutionary origins of lichenization in chlorophyte algae.</title>
        <authorList>
            <person name="Puginier C."/>
            <person name="Libourel C."/>
            <person name="Otte J."/>
            <person name="Skaloud P."/>
            <person name="Haon M."/>
            <person name="Grisel S."/>
            <person name="Petersen M."/>
            <person name="Berrin J.G."/>
            <person name="Delaux P.M."/>
            <person name="Dal Grande F."/>
            <person name="Keller J."/>
        </authorList>
    </citation>
    <scope>NUCLEOTIDE SEQUENCE [LARGE SCALE GENOMIC DNA]</scope>
    <source>
        <strain evidence="2 3">SAG 2043</strain>
    </source>
</reference>
<dbReference type="Proteomes" id="UP001489004">
    <property type="component" value="Unassembled WGS sequence"/>
</dbReference>
<name>A0AAW1Q5S7_9CHLO</name>
<organism evidence="2 3">
    <name type="scientific">[Myrmecia] bisecta</name>
    <dbReference type="NCBI Taxonomy" id="41462"/>
    <lineage>
        <taxon>Eukaryota</taxon>
        <taxon>Viridiplantae</taxon>
        <taxon>Chlorophyta</taxon>
        <taxon>core chlorophytes</taxon>
        <taxon>Trebouxiophyceae</taxon>
        <taxon>Trebouxiales</taxon>
        <taxon>Trebouxiaceae</taxon>
        <taxon>Myrmecia</taxon>
    </lineage>
</organism>
<dbReference type="InterPro" id="IPR032675">
    <property type="entry name" value="LRR_dom_sf"/>
</dbReference>
<dbReference type="EMBL" id="JALJOR010000006">
    <property type="protein sequence ID" value="KAK9815712.1"/>
    <property type="molecule type" value="Genomic_DNA"/>
</dbReference>
<evidence type="ECO:0000313" key="2">
    <source>
        <dbReference type="EMBL" id="KAK9815712.1"/>
    </source>
</evidence>
<dbReference type="Gene3D" id="3.80.10.10">
    <property type="entry name" value="Ribonuclease Inhibitor"/>
    <property type="match status" value="1"/>
</dbReference>